<proteinExistence type="predicted"/>
<reference evidence="1 2" key="1">
    <citation type="submission" date="2024-06" db="EMBL/GenBank/DDBJ databases">
        <title>The Natural Products Discovery Center: Release of the First 8490 Sequenced Strains for Exploring Actinobacteria Biosynthetic Diversity.</title>
        <authorList>
            <person name="Kalkreuter E."/>
            <person name="Kautsar S.A."/>
            <person name="Yang D."/>
            <person name="Bader C.D."/>
            <person name="Teijaro C.N."/>
            <person name="Fluegel L."/>
            <person name="Davis C.M."/>
            <person name="Simpson J.R."/>
            <person name="Lauterbach L."/>
            <person name="Steele A.D."/>
            <person name="Gui C."/>
            <person name="Meng S."/>
            <person name="Li G."/>
            <person name="Viehrig K."/>
            <person name="Ye F."/>
            <person name="Su P."/>
            <person name="Kiefer A.F."/>
            <person name="Nichols A."/>
            <person name="Cepeda A.J."/>
            <person name="Yan W."/>
            <person name="Fan B."/>
            <person name="Jiang Y."/>
            <person name="Adhikari A."/>
            <person name="Zheng C.-J."/>
            <person name="Schuster L."/>
            <person name="Cowan T.M."/>
            <person name="Smanski M.J."/>
            <person name="Chevrette M.G."/>
            <person name="De Carvalho L.P.S."/>
            <person name="Shen B."/>
        </authorList>
    </citation>
    <scope>NUCLEOTIDE SEQUENCE [LARGE SCALE GENOMIC DNA]</scope>
    <source>
        <strain evidence="1 2">NPDC049574</strain>
    </source>
</reference>
<gene>
    <name evidence="1" type="ORF">AB0K40_13150</name>
</gene>
<dbReference type="Proteomes" id="UP001552427">
    <property type="component" value="Unassembled WGS sequence"/>
</dbReference>
<sequence>MTMPFAPNTGNEALAAISRATMPRDGIDEAAVSHVALMEEIERFGDRAKSAHALVHARSLTVQAIDSAERPVGDPCTTPGDVLDTWRTHRDAGVSIPVGHHAGQTVIAIRADSLSAWNEWLSSMVAIDRPRADFDGRTFATERVLREMGPYALLTSSTERTPTMGRTLTFTGQRGLVHAAEALRPQRAEGPVYAAWIVGHRSNLTPAGQYAVARPTVKGRNLSDGVKLLKAGDLVPLVSAVGSGTKINGDLAPQIEATSTGFDTLASVLLLIWQ</sequence>
<dbReference type="EMBL" id="JBFARM010000004">
    <property type="protein sequence ID" value="MEV4286442.1"/>
    <property type="molecule type" value="Genomic_DNA"/>
</dbReference>
<name>A0ABV3H1M4_9ACTN</name>
<organism evidence="1 2">
    <name type="scientific">Nonomuraea bangladeshensis</name>
    <dbReference type="NCBI Taxonomy" id="404385"/>
    <lineage>
        <taxon>Bacteria</taxon>
        <taxon>Bacillati</taxon>
        <taxon>Actinomycetota</taxon>
        <taxon>Actinomycetes</taxon>
        <taxon>Streptosporangiales</taxon>
        <taxon>Streptosporangiaceae</taxon>
        <taxon>Nonomuraea</taxon>
    </lineage>
</organism>
<protein>
    <submittedName>
        <fullName evidence="1">Uncharacterized protein</fullName>
    </submittedName>
</protein>
<keyword evidence="2" id="KW-1185">Reference proteome</keyword>
<evidence type="ECO:0000313" key="1">
    <source>
        <dbReference type="EMBL" id="MEV4286442.1"/>
    </source>
</evidence>
<dbReference type="RefSeq" id="WP_364448631.1">
    <property type="nucleotide sequence ID" value="NZ_JBFARM010000004.1"/>
</dbReference>
<comment type="caution">
    <text evidence="1">The sequence shown here is derived from an EMBL/GenBank/DDBJ whole genome shotgun (WGS) entry which is preliminary data.</text>
</comment>
<evidence type="ECO:0000313" key="2">
    <source>
        <dbReference type="Proteomes" id="UP001552427"/>
    </source>
</evidence>
<accession>A0ABV3H1M4</accession>